<dbReference type="PANTHER" id="PTHR21320:SF3">
    <property type="entry name" value="CYTOCHROME C OXIDASE ASSEMBLY PROTEIN COX11, MITOCHONDRIAL-RELATED"/>
    <property type="match status" value="1"/>
</dbReference>
<keyword evidence="4" id="KW-1133">Transmembrane helix</keyword>
<evidence type="ECO:0008006" key="7">
    <source>
        <dbReference type="Google" id="ProtNLM"/>
    </source>
</evidence>
<dbReference type="Pfam" id="PF04442">
    <property type="entry name" value="CtaG_Cox11"/>
    <property type="match status" value="1"/>
</dbReference>
<reference evidence="6" key="1">
    <citation type="journal article" date="2015" name="Nature">
        <title>Complex archaea that bridge the gap between prokaryotes and eukaryotes.</title>
        <authorList>
            <person name="Spang A."/>
            <person name="Saw J.H."/>
            <person name="Jorgensen S.L."/>
            <person name="Zaremba-Niedzwiedzka K."/>
            <person name="Martijn J."/>
            <person name="Lind A.E."/>
            <person name="van Eijk R."/>
            <person name="Schleper C."/>
            <person name="Guy L."/>
            <person name="Ettema T.J."/>
        </authorList>
    </citation>
    <scope>NUCLEOTIDE SEQUENCE</scope>
</reference>
<dbReference type="PANTHER" id="PTHR21320">
    <property type="entry name" value="CYTOCHROME C OXIDASE ASSEMBLY PROTEIN COX11-RELATED"/>
    <property type="match status" value="1"/>
</dbReference>
<comment type="subcellular location">
    <subcellularLocation>
        <location evidence="2">Membrane</location>
        <topology evidence="2">Single-pass membrane protein</topology>
    </subcellularLocation>
</comment>
<dbReference type="FunFam" id="2.60.370.10:FF:000001">
    <property type="entry name" value="COX11 cytochrome c oxidase assembly homolog"/>
    <property type="match status" value="1"/>
</dbReference>
<evidence type="ECO:0000256" key="2">
    <source>
        <dbReference type="ARBA" id="ARBA00004167"/>
    </source>
</evidence>
<protein>
    <recommendedName>
        <fullName evidence="7">Cytochrome c oxidase assembly protein CtaG</fullName>
    </recommendedName>
</protein>
<comment type="function">
    <text evidence="1">Exerts its effect at some terminal stage of cytochrome c oxidase synthesis, probably by being involved in the insertion of the copper B into subunit I.</text>
</comment>
<evidence type="ECO:0000313" key="6">
    <source>
        <dbReference type="EMBL" id="KKL82855.1"/>
    </source>
</evidence>
<dbReference type="EMBL" id="LAZR01022155">
    <property type="protein sequence ID" value="KKL82855.1"/>
    <property type="molecule type" value="Genomic_DNA"/>
</dbReference>
<evidence type="ECO:0000256" key="4">
    <source>
        <dbReference type="ARBA" id="ARBA00022989"/>
    </source>
</evidence>
<sequence>MSLDPKKKTAYKMLGVVFVMGSLGFLSVPAYNLFCKVTGFGGTTGQATAGADVVLDRTIKVRFDASLHRDMDWTFKPVQREVEVKLGETGLAFYEAHNPTDRPIWGQASYNVTPYSAGGYFTKIDCFCFTEQLIQPGETVQMPVTYYVDPEILEDEDGKHIKTITLSYTFYEIFPEGEKSASLGLTTDDTTKVGAHKPATANATN</sequence>
<dbReference type="InterPro" id="IPR007533">
    <property type="entry name" value="Cyt_c_oxidase_assmbl_CtaG"/>
</dbReference>
<dbReference type="InterPro" id="IPR023471">
    <property type="entry name" value="CtaG/Cox11_dom_sf"/>
</dbReference>
<evidence type="ECO:0000256" key="1">
    <source>
        <dbReference type="ARBA" id="ARBA00004007"/>
    </source>
</evidence>
<gene>
    <name evidence="6" type="ORF">LCGC14_1980590</name>
</gene>
<dbReference type="NCBIfam" id="NF003465">
    <property type="entry name" value="PRK05089.1"/>
    <property type="match status" value="1"/>
</dbReference>
<accession>A0A0F9HMD4</accession>
<dbReference type="HAMAP" id="MF_00155">
    <property type="entry name" value="CtaG"/>
    <property type="match status" value="1"/>
</dbReference>
<dbReference type="SUPFAM" id="SSF110111">
    <property type="entry name" value="Ctag/Cox11"/>
    <property type="match status" value="1"/>
</dbReference>
<proteinExistence type="inferred from homology"/>
<dbReference type="GO" id="GO:0016020">
    <property type="term" value="C:membrane"/>
    <property type="evidence" value="ECO:0007669"/>
    <property type="project" value="UniProtKB-SubCell"/>
</dbReference>
<dbReference type="GO" id="GO:0005739">
    <property type="term" value="C:mitochondrion"/>
    <property type="evidence" value="ECO:0007669"/>
    <property type="project" value="UniProtKB-ARBA"/>
</dbReference>
<comment type="caution">
    <text evidence="6">The sequence shown here is derived from an EMBL/GenBank/DDBJ whole genome shotgun (WGS) entry which is preliminary data.</text>
</comment>
<organism evidence="6">
    <name type="scientific">marine sediment metagenome</name>
    <dbReference type="NCBI Taxonomy" id="412755"/>
    <lineage>
        <taxon>unclassified sequences</taxon>
        <taxon>metagenomes</taxon>
        <taxon>ecological metagenomes</taxon>
    </lineage>
</organism>
<dbReference type="Gene3D" id="2.60.370.10">
    <property type="entry name" value="Ctag/Cox11"/>
    <property type="match status" value="1"/>
</dbReference>
<evidence type="ECO:0000256" key="5">
    <source>
        <dbReference type="ARBA" id="ARBA00023136"/>
    </source>
</evidence>
<dbReference type="AlphaFoldDB" id="A0A0F9HMD4"/>
<dbReference type="PIRSF" id="PIRSF005413">
    <property type="entry name" value="COX11"/>
    <property type="match status" value="1"/>
</dbReference>
<evidence type="ECO:0000256" key="3">
    <source>
        <dbReference type="ARBA" id="ARBA00022692"/>
    </source>
</evidence>
<keyword evidence="3" id="KW-0812">Transmembrane</keyword>
<name>A0A0F9HMD4_9ZZZZ</name>
<dbReference type="GO" id="GO:0005507">
    <property type="term" value="F:copper ion binding"/>
    <property type="evidence" value="ECO:0007669"/>
    <property type="project" value="InterPro"/>
</dbReference>
<keyword evidence="5" id="KW-0472">Membrane</keyword>